<evidence type="ECO:0000256" key="2">
    <source>
        <dbReference type="ARBA" id="ARBA00022475"/>
    </source>
</evidence>
<accession>A0ABW2NP12</accession>
<feature type="domain" description="Phage shock protein PspC N-terminal" evidence="7">
    <location>
        <begin position="2"/>
        <end position="60"/>
    </location>
</feature>
<evidence type="ECO:0000256" key="3">
    <source>
        <dbReference type="ARBA" id="ARBA00022692"/>
    </source>
</evidence>
<dbReference type="PANTHER" id="PTHR33885:SF3">
    <property type="entry name" value="PHAGE SHOCK PROTEIN C"/>
    <property type="match status" value="1"/>
</dbReference>
<dbReference type="RefSeq" id="WP_379747198.1">
    <property type="nucleotide sequence ID" value="NZ_JBHTCP010000009.1"/>
</dbReference>
<evidence type="ECO:0000256" key="1">
    <source>
        <dbReference type="ARBA" id="ARBA00004162"/>
    </source>
</evidence>
<keyword evidence="5 6" id="KW-0472">Membrane</keyword>
<keyword evidence="3 6" id="KW-0812">Transmembrane</keyword>
<dbReference type="Pfam" id="PF04024">
    <property type="entry name" value="PspC"/>
    <property type="match status" value="1"/>
</dbReference>
<evidence type="ECO:0000256" key="5">
    <source>
        <dbReference type="ARBA" id="ARBA00023136"/>
    </source>
</evidence>
<comment type="caution">
    <text evidence="8">The sequence shown here is derived from an EMBL/GenBank/DDBJ whole genome shotgun (WGS) entry which is preliminary data.</text>
</comment>
<keyword evidence="9" id="KW-1185">Reference proteome</keyword>
<protein>
    <submittedName>
        <fullName evidence="8">PspC domain-containing protein</fullName>
    </submittedName>
</protein>
<keyword evidence="4 6" id="KW-1133">Transmembrane helix</keyword>
<dbReference type="Proteomes" id="UP001596549">
    <property type="component" value="Unassembled WGS sequence"/>
</dbReference>
<dbReference type="PANTHER" id="PTHR33885">
    <property type="entry name" value="PHAGE SHOCK PROTEIN C"/>
    <property type="match status" value="1"/>
</dbReference>
<reference evidence="9" key="1">
    <citation type="journal article" date="2019" name="Int. J. Syst. Evol. Microbiol.">
        <title>The Global Catalogue of Microorganisms (GCM) 10K type strain sequencing project: providing services to taxonomists for standard genome sequencing and annotation.</title>
        <authorList>
            <consortium name="The Broad Institute Genomics Platform"/>
            <consortium name="The Broad Institute Genome Sequencing Center for Infectious Disease"/>
            <person name="Wu L."/>
            <person name="Ma J."/>
        </authorList>
    </citation>
    <scope>NUCLEOTIDE SEQUENCE [LARGE SCALE GENOMIC DNA]</scope>
    <source>
        <strain evidence="9">NBRC 106396</strain>
    </source>
</reference>
<evidence type="ECO:0000259" key="7">
    <source>
        <dbReference type="Pfam" id="PF04024"/>
    </source>
</evidence>
<keyword evidence="2" id="KW-1003">Cell membrane</keyword>
<dbReference type="EMBL" id="JBHTCP010000009">
    <property type="protein sequence ID" value="MFC7371039.1"/>
    <property type="molecule type" value="Genomic_DNA"/>
</dbReference>
<organism evidence="8 9">
    <name type="scientific">Fictibacillus iocasae</name>
    <dbReference type="NCBI Taxonomy" id="2715437"/>
    <lineage>
        <taxon>Bacteria</taxon>
        <taxon>Bacillati</taxon>
        <taxon>Bacillota</taxon>
        <taxon>Bacilli</taxon>
        <taxon>Bacillales</taxon>
        <taxon>Fictibacillaceae</taxon>
        <taxon>Fictibacillus</taxon>
    </lineage>
</organism>
<proteinExistence type="predicted"/>
<gene>
    <name evidence="8" type="ORF">ACFQPF_05065</name>
</gene>
<evidence type="ECO:0000256" key="6">
    <source>
        <dbReference type="SAM" id="Phobius"/>
    </source>
</evidence>
<dbReference type="InterPro" id="IPR007168">
    <property type="entry name" value="Phageshock_PspC_N"/>
</dbReference>
<sequence>MKKLVRTEDQILAGVCSGIARYFEIDAALVRIGVVLIGIFTAFIPLLIGYVIAMAVIPLEGEE</sequence>
<evidence type="ECO:0000313" key="9">
    <source>
        <dbReference type="Proteomes" id="UP001596549"/>
    </source>
</evidence>
<evidence type="ECO:0000256" key="4">
    <source>
        <dbReference type="ARBA" id="ARBA00022989"/>
    </source>
</evidence>
<name>A0ABW2NP12_9BACL</name>
<feature type="transmembrane region" description="Helical" evidence="6">
    <location>
        <begin position="29"/>
        <end position="57"/>
    </location>
</feature>
<evidence type="ECO:0000313" key="8">
    <source>
        <dbReference type="EMBL" id="MFC7371039.1"/>
    </source>
</evidence>
<comment type="subcellular location">
    <subcellularLocation>
        <location evidence="1">Cell membrane</location>
        <topology evidence="1">Single-pass membrane protein</topology>
    </subcellularLocation>
</comment>
<dbReference type="InterPro" id="IPR052027">
    <property type="entry name" value="PspC"/>
</dbReference>